<feature type="transmembrane region" description="Helical" evidence="8">
    <location>
        <begin position="41"/>
        <end position="64"/>
    </location>
</feature>
<evidence type="ECO:0000313" key="9">
    <source>
        <dbReference type="EMBL" id="SHK33681.1"/>
    </source>
</evidence>
<comment type="similarity">
    <text evidence="2">Belongs to the amino acid-polyamine-organocation (APC) superfamily. Spore germination protein (SGP) (TC 2.A.3.9) family.</text>
</comment>
<keyword evidence="4" id="KW-0309">Germination</keyword>
<evidence type="ECO:0000256" key="6">
    <source>
        <dbReference type="ARBA" id="ARBA00022989"/>
    </source>
</evidence>
<dbReference type="EMBL" id="FRAR01000011">
    <property type="protein sequence ID" value="SHK33681.1"/>
    <property type="molecule type" value="Genomic_DNA"/>
</dbReference>
<feature type="transmembrane region" description="Helical" evidence="8">
    <location>
        <begin position="217"/>
        <end position="237"/>
    </location>
</feature>
<feature type="transmembrane region" description="Helical" evidence="8">
    <location>
        <begin position="263"/>
        <end position="288"/>
    </location>
</feature>
<evidence type="ECO:0000256" key="7">
    <source>
        <dbReference type="ARBA" id="ARBA00023136"/>
    </source>
</evidence>
<dbReference type="Proteomes" id="UP000183997">
    <property type="component" value="Unassembled WGS sequence"/>
</dbReference>
<evidence type="ECO:0000313" key="10">
    <source>
        <dbReference type="Proteomes" id="UP000183997"/>
    </source>
</evidence>
<dbReference type="GO" id="GO:0009847">
    <property type="term" value="P:spore germination"/>
    <property type="evidence" value="ECO:0007669"/>
    <property type="project" value="InterPro"/>
</dbReference>
<dbReference type="RefSeq" id="WP_072912629.1">
    <property type="nucleotide sequence ID" value="NZ_FRAR01000011.1"/>
</dbReference>
<evidence type="ECO:0000256" key="2">
    <source>
        <dbReference type="ARBA" id="ARBA00007998"/>
    </source>
</evidence>
<keyword evidence="7 8" id="KW-0472">Membrane</keyword>
<feature type="transmembrane region" description="Helical" evidence="8">
    <location>
        <begin position="143"/>
        <end position="161"/>
    </location>
</feature>
<gene>
    <name evidence="9" type="ORF">SAMN02745123_01526</name>
</gene>
<evidence type="ECO:0000256" key="8">
    <source>
        <dbReference type="SAM" id="Phobius"/>
    </source>
</evidence>
<dbReference type="Pfam" id="PF03845">
    <property type="entry name" value="Spore_permease"/>
    <property type="match status" value="1"/>
</dbReference>
<feature type="transmembrane region" description="Helical" evidence="8">
    <location>
        <begin position="12"/>
        <end position="35"/>
    </location>
</feature>
<dbReference type="PANTHER" id="PTHR34975">
    <property type="entry name" value="SPORE GERMINATION PROTEIN A2"/>
    <property type="match status" value="1"/>
</dbReference>
<evidence type="ECO:0000256" key="1">
    <source>
        <dbReference type="ARBA" id="ARBA00004141"/>
    </source>
</evidence>
<dbReference type="AlphaFoldDB" id="A0A1M6RMD9"/>
<dbReference type="STRING" id="1121421.SAMN02745123_01526"/>
<reference evidence="10" key="1">
    <citation type="submission" date="2016-11" db="EMBL/GenBank/DDBJ databases">
        <authorList>
            <person name="Varghese N."/>
            <person name="Submissions S."/>
        </authorList>
    </citation>
    <scope>NUCLEOTIDE SEQUENCE [LARGE SCALE GENOMIC DNA]</scope>
    <source>
        <strain evidence="10">DSM 10349</strain>
    </source>
</reference>
<keyword evidence="6 8" id="KW-1133">Transmembrane helix</keyword>
<feature type="transmembrane region" description="Helical" evidence="8">
    <location>
        <begin position="181"/>
        <end position="205"/>
    </location>
</feature>
<feature type="transmembrane region" description="Helical" evidence="8">
    <location>
        <begin position="118"/>
        <end position="136"/>
    </location>
</feature>
<keyword evidence="3" id="KW-0813">Transport</keyword>
<feature type="transmembrane region" description="Helical" evidence="8">
    <location>
        <begin position="300"/>
        <end position="319"/>
    </location>
</feature>
<evidence type="ECO:0000256" key="5">
    <source>
        <dbReference type="ARBA" id="ARBA00022692"/>
    </source>
</evidence>
<feature type="transmembrane region" description="Helical" evidence="8">
    <location>
        <begin position="76"/>
        <end position="98"/>
    </location>
</feature>
<evidence type="ECO:0000256" key="3">
    <source>
        <dbReference type="ARBA" id="ARBA00022448"/>
    </source>
</evidence>
<feature type="transmembrane region" description="Helical" evidence="8">
    <location>
        <begin position="331"/>
        <end position="353"/>
    </location>
</feature>
<accession>A0A1M6RMD9</accession>
<sequence length="363" mass="39951">MEKEYISARQCIFLLIGSIIGISLMLVPSLTIVIAKQDAWLAPWLSTIPGLVLISLLVSLNKMYPGQSLVQYSSSILGLPGYFLSLLMLWFFLFLGALNLRSMVHFLTSIILFETPPSILYFFIILLCAYGIKLGLEVMARAFSLLIPFTIILALIIQVFSMINADFEKLLPILSNGVLPVIHAGLNFTAFPVGEALVLFSMIIYQVKNLRGIGAKLSSGFIFAIFILFLVIERAIVTLGPERASRSIYSIAAAINTVSGGGIILPFLTLNGFVFSVSELILCYYAFVTGVAHWAKLSDYKPLILPAGALFMVLGIYSFENAIEEATFSSIWTVYALPIEFGIPLLLWVAAVIKSRLKPTNQL</sequence>
<keyword evidence="10" id="KW-1185">Reference proteome</keyword>
<dbReference type="PANTHER" id="PTHR34975:SF2">
    <property type="entry name" value="SPORE GERMINATION PROTEIN A2"/>
    <property type="match status" value="1"/>
</dbReference>
<dbReference type="InterPro" id="IPR004761">
    <property type="entry name" value="Spore_GerAB"/>
</dbReference>
<keyword evidence="5 8" id="KW-0812">Transmembrane</keyword>
<proteinExistence type="inferred from homology"/>
<protein>
    <submittedName>
        <fullName evidence="9">Spore germination protein KB</fullName>
    </submittedName>
</protein>
<dbReference type="GO" id="GO:0016020">
    <property type="term" value="C:membrane"/>
    <property type="evidence" value="ECO:0007669"/>
    <property type="project" value="UniProtKB-SubCell"/>
</dbReference>
<dbReference type="OrthoDB" id="1675410at2"/>
<evidence type="ECO:0000256" key="4">
    <source>
        <dbReference type="ARBA" id="ARBA00022544"/>
    </source>
</evidence>
<comment type="subcellular location">
    <subcellularLocation>
        <location evidence="1">Membrane</location>
        <topology evidence="1">Multi-pass membrane protein</topology>
    </subcellularLocation>
</comment>
<organism evidence="9 10">
    <name type="scientific">Desulforamulus aeronauticus DSM 10349</name>
    <dbReference type="NCBI Taxonomy" id="1121421"/>
    <lineage>
        <taxon>Bacteria</taxon>
        <taxon>Bacillati</taxon>
        <taxon>Bacillota</taxon>
        <taxon>Clostridia</taxon>
        <taxon>Eubacteriales</taxon>
        <taxon>Peptococcaceae</taxon>
        <taxon>Desulforamulus</taxon>
    </lineage>
</organism>
<name>A0A1M6RMD9_9FIRM</name>